<keyword evidence="1" id="KW-0677">Repeat</keyword>
<dbReference type="SUPFAM" id="SSF52540">
    <property type="entry name" value="P-loop containing nucleoside triphosphate hydrolases"/>
    <property type="match status" value="2"/>
</dbReference>
<dbReference type="InterPro" id="IPR003960">
    <property type="entry name" value="ATPase_AAA_CS"/>
</dbReference>
<evidence type="ECO:0000259" key="4">
    <source>
        <dbReference type="SMART" id="SM00382"/>
    </source>
</evidence>
<dbReference type="InterPro" id="IPR003593">
    <property type="entry name" value="AAA+_ATPase"/>
</dbReference>
<keyword evidence="2" id="KW-0547">Nucleotide-binding</keyword>
<reference evidence="5" key="1">
    <citation type="journal article" date="2024" name="Gigascience">
        <title>Chromosome-level genome of the poultry shaft louse Menopon gallinae provides insight into the host-switching and adaptive evolution of parasitic lice.</title>
        <authorList>
            <person name="Xu Y."/>
            <person name="Ma L."/>
            <person name="Liu S."/>
            <person name="Liang Y."/>
            <person name="Liu Q."/>
            <person name="He Z."/>
            <person name="Tian L."/>
            <person name="Duan Y."/>
            <person name="Cai W."/>
            <person name="Li H."/>
            <person name="Song F."/>
        </authorList>
    </citation>
    <scope>NUCLEOTIDE SEQUENCE</scope>
    <source>
        <strain evidence="5">Cailab_2023a</strain>
    </source>
</reference>
<sequence>MSSKKSKSIVRTWYICDICKSILQMKDTSVHKENSCRMNENGLLHPYIKDEVLYTKPEIFKLDDITTLKSLPPEVGNDYILLSVNALQFLKVPIGDPVVIRPMNESAFEPFVKYAWPTSQKNFSAFFSKQVVSVYNLDSLIGVTIHPLREPINIAKQIKLECITTSDIPEQESFLLSLKDNKLRNIYCIGNKLSHTYFGKLLIFQITNIIPLIEHGSNYSSEKHTEFFLVTEETVFNIEQSAISNSNSTPEVKKIAGLDETCQELENILSLALFGDQSISSMYMTRGVIIFGPAGTGKSTLVEVLAEKFNVNVIRVETSQIFSKFMGEAEKRLLQYFAKAKQSSPSIILIDELDVICPKSDDKHDQEKRIIAMLSLLLDKIHDSRTQPVLVCGTTSKINDIHKSLRRPGRFGKEIEIFVPNSSQRREILKVHLENIKHDLNDDDIKEIADMTHGFVGADLVSLVSKAALRHYKRDCGDNVSVSDFQWALTKVKPSSMRELLIEVPNVSWSDIGGQEELKLKLKQAVEWPLKFEDSFKRLGIVPPRGLLMFGPPGCSKTMIAKALATESKLNFISVKGPELFSKWVGDSEKAVREVFRKARQAAPSIVFFDELDAIGGERNTSSANTSVEERVLAQLLTELDGVEPLGNVTVVGATNRLDRIDPALLRPGRFDRIVYVPLPDAKTRSQIFSLQFKKTPVGEDVSLDELVQKTEGYSGAEVVAVCHEAALKALEEDMNSCRVLRKHFLIALTIILPRTPQSLIKIYENYLNK</sequence>
<dbReference type="GO" id="GO:0005737">
    <property type="term" value="C:cytoplasm"/>
    <property type="evidence" value="ECO:0007669"/>
    <property type="project" value="TreeGrafter"/>
</dbReference>
<feature type="domain" description="AAA+ ATPase" evidence="4">
    <location>
        <begin position="284"/>
        <end position="421"/>
    </location>
</feature>
<dbReference type="EMBL" id="JARGDH010000005">
    <property type="protein sequence ID" value="KAL0267447.1"/>
    <property type="molecule type" value="Genomic_DNA"/>
</dbReference>
<evidence type="ECO:0000313" key="5">
    <source>
        <dbReference type="EMBL" id="KAL0267447.1"/>
    </source>
</evidence>
<dbReference type="AlphaFoldDB" id="A0AAW2HCP7"/>
<dbReference type="PANTHER" id="PTHR23077:SF27">
    <property type="entry name" value="ATPASE FAMILY GENE 2 PROTEIN HOMOLOG A"/>
    <property type="match status" value="1"/>
</dbReference>
<dbReference type="FunFam" id="1.10.8.60:FF:000069">
    <property type="entry name" value="spermatogenesis-associated protein 5 isoform X1"/>
    <property type="match status" value="1"/>
</dbReference>
<comment type="caution">
    <text evidence="5">The sequence shown here is derived from an EMBL/GenBank/DDBJ whole genome shotgun (WGS) entry which is preliminary data.</text>
</comment>
<evidence type="ECO:0000256" key="1">
    <source>
        <dbReference type="ARBA" id="ARBA00022737"/>
    </source>
</evidence>
<dbReference type="Gene3D" id="1.10.8.60">
    <property type="match status" value="2"/>
</dbReference>
<evidence type="ECO:0000256" key="2">
    <source>
        <dbReference type="ARBA" id="ARBA00022741"/>
    </source>
</evidence>
<dbReference type="PANTHER" id="PTHR23077">
    <property type="entry name" value="AAA-FAMILY ATPASE"/>
    <property type="match status" value="1"/>
</dbReference>
<dbReference type="InterPro" id="IPR050168">
    <property type="entry name" value="AAA_ATPase_domain"/>
</dbReference>
<dbReference type="InterPro" id="IPR041569">
    <property type="entry name" value="AAA_lid_3"/>
</dbReference>
<dbReference type="Gene3D" id="3.40.50.300">
    <property type="entry name" value="P-loop containing nucleotide triphosphate hydrolases"/>
    <property type="match status" value="2"/>
</dbReference>
<proteinExistence type="predicted"/>
<dbReference type="InterPro" id="IPR027417">
    <property type="entry name" value="P-loop_NTPase"/>
</dbReference>
<dbReference type="Pfam" id="PF00004">
    <property type="entry name" value="AAA"/>
    <property type="match status" value="2"/>
</dbReference>
<dbReference type="SMART" id="SM00382">
    <property type="entry name" value="AAA"/>
    <property type="match status" value="2"/>
</dbReference>
<protein>
    <recommendedName>
        <fullName evidence="4">AAA+ ATPase domain-containing protein</fullName>
    </recommendedName>
</protein>
<dbReference type="GO" id="GO:0016887">
    <property type="term" value="F:ATP hydrolysis activity"/>
    <property type="evidence" value="ECO:0007669"/>
    <property type="project" value="InterPro"/>
</dbReference>
<dbReference type="Pfam" id="PF17862">
    <property type="entry name" value="AAA_lid_3"/>
    <property type="match status" value="2"/>
</dbReference>
<evidence type="ECO:0000256" key="3">
    <source>
        <dbReference type="ARBA" id="ARBA00022840"/>
    </source>
</evidence>
<dbReference type="GO" id="GO:0005524">
    <property type="term" value="F:ATP binding"/>
    <property type="evidence" value="ECO:0007669"/>
    <property type="project" value="UniProtKB-KW"/>
</dbReference>
<dbReference type="PROSITE" id="PS00674">
    <property type="entry name" value="AAA"/>
    <property type="match status" value="1"/>
</dbReference>
<organism evidence="5">
    <name type="scientific">Menopon gallinae</name>
    <name type="common">poultry shaft louse</name>
    <dbReference type="NCBI Taxonomy" id="328185"/>
    <lineage>
        <taxon>Eukaryota</taxon>
        <taxon>Metazoa</taxon>
        <taxon>Ecdysozoa</taxon>
        <taxon>Arthropoda</taxon>
        <taxon>Hexapoda</taxon>
        <taxon>Insecta</taxon>
        <taxon>Pterygota</taxon>
        <taxon>Neoptera</taxon>
        <taxon>Paraneoptera</taxon>
        <taxon>Psocodea</taxon>
        <taxon>Troctomorpha</taxon>
        <taxon>Phthiraptera</taxon>
        <taxon>Amblycera</taxon>
        <taxon>Menoponidae</taxon>
        <taxon>Menopon</taxon>
    </lineage>
</organism>
<name>A0AAW2HCP7_9NEOP</name>
<dbReference type="InterPro" id="IPR003959">
    <property type="entry name" value="ATPase_AAA_core"/>
</dbReference>
<accession>A0AAW2HCP7</accession>
<keyword evidence="3" id="KW-0067">ATP-binding</keyword>
<dbReference type="CDD" id="cd19511">
    <property type="entry name" value="RecA-like_CDC48_r2-like"/>
    <property type="match status" value="1"/>
</dbReference>
<gene>
    <name evidence="5" type="ORF">PYX00_009714</name>
</gene>
<dbReference type="FunFam" id="3.40.50.300:FF:000661">
    <property type="entry name" value="calmodulin-interacting protein 111 isoform X1"/>
    <property type="match status" value="1"/>
</dbReference>
<feature type="domain" description="AAA+ ATPase" evidence="4">
    <location>
        <begin position="543"/>
        <end position="681"/>
    </location>
</feature>